<keyword evidence="3" id="KW-1185">Reference proteome</keyword>
<dbReference type="Proteomes" id="UP000494120">
    <property type="component" value="Unassembled WGS sequence"/>
</dbReference>
<reference evidence="2 3" key="1">
    <citation type="submission" date="2019-09" db="EMBL/GenBank/DDBJ databases">
        <authorList>
            <person name="Depoorter E."/>
        </authorList>
    </citation>
    <scope>NUCLEOTIDE SEQUENCE [LARGE SCALE GENOMIC DNA]</scope>
    <source>
        <strain evidence="2 3">R-17378</strain>
    </source>
</reference>
<feature type="compositionally biased region" description="Basic and acidic residues" evidence="1">
    <location>
        <begin position="34"/>
        <end position="44"/>
    </location>
</feature>
<name>A0ABY6XN50_9BURK</name>
<evidence type="ECO:0000256" key="1">
    <source>
        <dbReference type="SAM" id="MobiDB-lite"/>
    </source>
</evidence>
<feature type="region of interest" description="Disordered" evidence="1">
    <location>
        <begin position="34"/>
        <end position="54"/>
    </location>
</feature>
<sequence length="84" mass="8955">MLREGVRLNQDREAQLNALDAVIARSLSDAKASIERDEAGEHTTRHPRQCPDASSSVRCFVSGAHAIDTIIPTSSTPASANIVA</sequence>
<protein>
    <submittedName>
        <fullName evidence="2">Addiction module antitoxin</fullName>
    </submittedName>
</protein>
<evidence type="ECO:0000313" key="2">
    <source>
        <dbReference type="EMBL" id="VWC58543.1"/>
    </source>
</evidence>
<gene>
    <name evidence="2" type="ORF">BLA17378_01940</name>
</gene>
<organism evidence="2 3">
    <name type="scientific">Burkholderia aenigmatica</name>
    <dbReference type="NCBI Taxonomy" id="2015348"/>
    <lineage>
        <taxon>Bacteria</taxon>
        <taxon>Pseudomonadati</taxon>
        <taxon>Pseudomonadota</taxon>
        <taxon>Betaproteobacteria</taxon>
        <taxon>Burkholderiales</taxon>
        <taxon>Burkholderiaceae</taxon>
        <taxon>Burkholderia</taxon>
        <taxon>Burkholderia cepacia complex</taxon>
    </lineage>
</organism>
<dbReference type="EMBL" id="CABVQG010000005">
    <property type="protein sequence ID" value="VWC58543.1"/>
    <property type="molecule type" value="Genomic_DNA"/>
</dbReference>
<proteinExistence type="predicted"/>
<evidence type="ECO:0000313" key="3">
    <source>
        <dbReference type="Proteomes" id="UP000494120"/>
    </source>
</evidence>
<accession>A0ABY6XN50</accession>
<comment type="caution">
    <text evidence="2">The sequence shown here is derived from an EMBL/GenBank/DDBJ whole genome shotgun (WGS) entry which is preliminary data.</text>
</comment>